<keyword evidence="1" id="KW-0560">Oxidoreductase</keyword>
<sequence>DKNVDAIGVFTPAPLHVYMAVEAMKAGKHVISAVPAGLDEEECLELLETVKNTGMLYMMAETSYYRREIISCRQWAEEKKFGKIIYSEAEYHHDGLLNLYFDKNGFPTWRHGFPPMHYPTHCTGMIIPVTGERLVEVTSTGWGDDHEALRTNIYNNPFWSETAMFKTSGGHNARVAVYWKVASGGAERSQFYGTEMSYYMPRPDGTPGIIATREEKNKHKESEVQMKPYDQPNHYELLPEPLRHDSGHGGSHTFLTHEFVSV</sequence>
<dbReference type="PANTHER" id="PTHR43818:SF11">
    <property type="entry name" value="BCDNA.GH03377"/>
    <property type="match status" value="1"/>
</dbReference>
<dbReference type="InterPro" id="IPR000683">
    <property type="entry name" value="Gfo/Idh/MocA-like_OxRdtase_N"/>
</dbReference>
<dbReference type="SUPFAM" id="SSF51735">
    <property type="entry name" value="NAD(P)-binding Rossmann-fold domains"/>
    <property type="match status" value="1"/>
</dbReference>
<protein>
    <recommendedName>
        <fullName evidence="2">Gfo/Idh/MocA-like oxidoreductase N-terminal domain-containing protein</fullName>
    </recommendedName>
</protein>
<evidence type="ECO:0000313" key="3">
    <source>
        <dbReference type="EMBL" id="GAG27598.1"/>
    </source>
</evidence>
<dbReference type="AlphaFoldDB" id="X0WSW3"/>
<dbReference type="GO" id="GO:0016491">
    <property type="term" value="F:oxidoreductase activity"/>
    <property type="evidence" value="ECO:0007669"/>
    <property type="project" value="UniProtKB-KW"/>
</dbReference>
<gene>
    <name evidence="3" type="ORF">S01H1_48329</name>
</gene>
<feature type="non-terminal residue" evidence="3">
    <location>
        <position position="262"/>
    </location>
</feature>
<dbReference type="SUPFAM" id="SSF55347">
    <property type="entry name" value="Glyceraldehyde-3-phosphate dehydrogenase-like, C-terminal domain"/>
    <property type="match status" value="1"/>
</dbReference>
<dbReference type="EMBL" id="BARS01031034">
    <property type="protein sequence ID" value="GAG27598.1"/>
    <property type="molecule type" value="Genomic_DNA"/>
</dbReference>
<dbReference type="PANTHER" id="PTHR43818">
    <property type="entry name" value="BCDNA.GH03377"/>
    <property type="match status" value="1"/>
</dbReference>
<name>X0WSW3_9ZZZZ</name>
<proteinExistence type="predicted"/>
<dbReference type="Pfam" id="PF01408">
    <property type="entry name" value="GFO_IDH_MocA"/>
    <property type="match status" value="1"/>
</dbReference>
<organism evidence="3">
    <name type="scientific">marine sediment metagenome</name>
    <dbReference type="NCBI Taxonomy" id="412755"/>
    <lineage>
        <taxon>unclassified sequences</taxon>
        <taxon>metagenomes</taxon>
        <taxon>ecological metagenomes</taxon>
    </lineage>
</organism>
<dbReference type="InterPro" id="IPR036291">
    <property type="entry name" value="NAD(P)-bd_dom_sf"/>
</dbReference>
<evidence type="ECO:0000259" key="2">
    <source>
        <dbReference type="Pfam" id="PF01408"/>
    </source>
</evidence>
<dbReference type="Gene3D" id="3.30.360.10">
    <property type="entry name" value="Dihydrodipicolinate Reductase, domain 2"/>
    <property type="match status" value="1"/>
</dbReference>
<dbReference type="InterPro" id="IPR050463">
    <property type="entry name" value="Gfo/Idh/MocA_oxidrdct_glycsds"/>
</dbReference>
<comment type="caution">
    <text evidence="3">The sequence shown here is derived from an EMBL/GenBank/DDBJ whole genome shotgun (WGS) entry which is preliminary data.</text>
</comment>
<reference evidence="3" key="1">
    <citation type="journal article" date="2014" name="Front. Microbiol.">
        <title>High frequency of phylogenetically diverse reductive dehalogenase-homologous genes in deep subseafloor sedimentary metagenomes.</title>
        <authorList>
            <person name="Kawai M."/>
            <person name="Futagami T."/>
            <person name="Toyoda A."/>
            <person name="Takaki Y."/>
            <person name="Nishi S."/>
            <person name="Hori S."/>
            <person name="Arai W."/>
            <person name="Tsubouchi T."/>
            <person name="Morono Y."/>
            <person name="Uchiyama I."/>
            <person name="Ito T."/>
            <person name="Fujiyama A."/>
            <person name="Inagaki F."/>
            <person name="Takami H."/>
        </authorList>
    </citation>
    <scope>NUCLEOTIDE SEQUENCE</scope>
    <source>
        <strain evidence="3">Expedition CK06-06</strain>
    </source>
</reference>
<evidence type="ECO:0000256" key="1">
    <source>
        <dbReference type="ARBA" id="ARBA00023002"/>
    </source>
</evidence>
<feature type="non-terminal residue" evidence="3">
    <location>
        <position position="1"/>
    </location>
</feature>
<feature type="domain" description="Gfo/Idh/MocA-like oxidoreductase N-terminal" evidence="2">
    <location>
        <begin position="2"/>
        <end position="59"/>
    </location>
</feature>
<accession>X0WSW3</accession>
<dbReference type="Gene3D" id="3.40.50.720">
    <property type="entry name" value="NAD(P)-binding Rossmann-like Domain"/>
    <property type="match status" value="1"/>
</dbReference>
<dbReference type="GO" id="GO:0000166">
    <property type="term" value="F:nucleotide binding"/>
    <property type="evidence" value="ECO:0007669"/>
    <property type="project" value="InterPro"/>
</dbReference>